<keyword evidence="3" id="KW-1185">Reference proteome</keyword>
<reference evidence="2 3" key="1">
    <citation type="submission" date="2016-10" db="EMBL/GenBank/DDBJ databases">
        <title>Draft genome sequence of Coniochaeta ligniaria NRRL30616, a lignocellulolytic fungus for bioabatement of inhibitors in plant biomass hydrolysates.</title>
        <authorList>
            <consortium name="DOE Joint Genome Institute"/>
            <person name="Jimenez D.J."/>
            <person name="Hector R.E."/>
            <person name="Riley R."/>
            <person name="Sun H."/>
            <person name="Grigoriev I.V."/>
            <person name="Van Elsas J.D."/>
            <person name="Nichols N.N."/>
        </authorList>
    </citation>
    <scope>NUCLEOTIDE SEQUENCE [LARGE SCALE GENOMIC DNA]</scope>
    <source>
        <strain evidence="2 3">NRRL 30616</strain>
    </source>
</reference>
<name>A0A1J7J866_9PEZI</name>
<dbReference type="STRING" id="1408157.A0A1J7J866"/>
<feature type="domain" description="AB hydrolase-1" evidence="1">
    <location>
        <begin position="80"/>
        <end position="317"/>
    </location>
</feature>
<dbReference type="Pfam" id="PF12697">
    <property type="entry name" value="Abhydrolase_6"/>
    <property type="match status" value="1"/>
</dbReference>
<proteinExistence type="predicted"/>
<dbReference type="AlphaFoldDB" id="A0A1J7J866"/>
<gene>
    <name evidence="2" type="ORF">CONLIGDRAFT_674523</name>
</gene>
<dbReference type="InterPro" id="IPR000073">
    <property type="entry name" value="AB_hydrolase_1"/>
</dbReference>
<dbReference type="Proteomes" id="UP000182658">
    <property type="component" value="Unassembled WGS sequence"/>
</dbReference>
<dbReference type="SUPFAM" id="SSF53474">
    <property type="entry name" value="alpha/beta-Hydrolases"/>
    <property type="match status" value="1"/>
</dbReference>
<dbReference type="InterPro" id="IPR029058">
    <property type="entry name" value="AB_hydrolase_fold"/>
</dbReference>
<protein>
    <recommendedName>
        <fullName evidence="1">AB hydrolase-1 domain-containing protein</fullName>
    </recommendedName>
</protein>
<evidence type="ECO:0000259" key="1">
    <source>
        <dbReference type="Pfam" id="PF12697"/>
    </source>
</evidence>
<evidence type="ECO:0000313" key="3">
    <source>
        <dbReference type="Proteomes" id="UP000182658"/>
    </source>
</evidence>
<dbReference type="PANTHER" id="PTHR47381">
    <property type="entry name" value="ALPHA/BETA-HYDROLASES SUPERFAMILY PROTEIN"/>
    <property type="match status" value="1"/>
</dbReference>
<dbReference type="Gene3D" id="3.40.50.1820">
    <property type="entry name" value="alpha/beta hydrolase"/>
    <property type="match status" value="1"/>
</dbReference>
<dbReference type="PANTHER" id="PTHR47381:SF3">
    <property type="entry name" value="ALPHA_BETA-HYDROLASES SUPERFAMILY PROTEIN"/>
    <property type="match status" value="1"/>
</dbReference>
<dbReference type="OrthoDB" id="2152248at2759"/>
<dbReference type="EMBL" id="KV875106">
    <property type="protein sequence ID" value="OIW23706.1"/>
    <property type="molecule type" value="Genomic_DNA"/>
</dbReference>
<dbReference type="InParanoid" id="A0A1J7J866"/>
<evidence type="ECO:0000313" key="2">
    <source>
        <dbReference type="EMBL" id="OIW23706.1"/>
    </source>
</evidence>
<sequence length="353" mass="38552">MPPANPLDPLPSPPPSISLTTLPITGLLVDIYGLAELPPTATQISCLWLHHPRSRRKEDMAHFARHAVAAFNQSVSASNSSRGLIALAFDQRNHGSRLVDDRANGAWREGNERHAQDMFGVIAGTVSDQERLIDAVGGYLFHDERDKRRIDRHLVLGVSLGGHSAWQSMFLDQRVVAAVVVIGCPDFEYLMRDRARLSKLVTYSAGDAGASFAGSRDFPPALVEACKKLDPKGVLFGSSAVPAPGATSEAERARLRTVLDERVKGKQFLVCSGGDDKLVPYRCSQPFMDWFKDAARTWYADGGVYVEDNVYAGVGHAFSSEMVRDAIRFVVNVVRGEENVPRGGEGDHQASKI</sequence>
<organism evidence="2 3">
    <name type="scientific">Coniochaeta ligniaria NRRL 30616</name>
    <dbReference type="NCBI Taxonomy" id="1408157"/>
    <lineage>
        <taxon>Eukaryota</taxon>
        <taxon>Fungi</taxon>
        <taxon>Dikarya</taxon>
        <taxon>Ascomycota</taxon>
        <taxon>Pezizomycotina</taxon>
        <taxon>Sordariomycetes</taxon>
        <taxon>Sordariomycetidae</taxon>
        <taxon>Coniochaetales</taxon>
        <taxon>Coniochaetaceae</taxon>
        <taxon>Coniochaeta</taxon>
    </lineage>
</organism>
<accession>A0A1J7J866</accession>